<comment type="caution">
    <text evidence="2">The sequence shown here is derived from an EMBL/GenBank/DDBJ whole genome shotgun (WGS) entry which is preliminary data.</text>
</comment>
<reference evidence="2" key="1">
    <citation type="submission" date="2022-10" db="EMBL/GenBank/DDBJ databases">
        <title>Luteolibacter sp. GHJ8, whole genome shotgun sequencing project.</title>
        <authorList>
            <person name="Zhao G."/>
            <person name="Shen L."/>
        </authorList>
    </citation>
    <scope>NUCLEOTIDE SEQUENCE</scope>
    <source>
        <strain evidence="2">GHJ8</strain>
    </source>
</reference>
<accession>A0ABT3G9K9</accession>
<organism evidence="2 3">
    <name type="scientific">Luteolibacter rhizosphaerae</name>
    <dbReference type="NCBI Taxonomy" id="2989719"/>
    <lineage>
        <taxon>Bacteria</taxon>
        <taxon>Pseudomonadati</taxon>
        <taxon>Verrucomicrobiota</taxon>
        <taxon>Verrucomicrobiia</taxon>
        <taxon>Verrucomicrobiales</taxon>
        <taxon>Verrucomicrobiaceae</taxon>
        <taxon>Luteolibacter</taxon>
    </lineage>
</organism>
<evidence type="ECO:0008006" key="4">
    <source>
        <dbReference type="Google" id="ProtNLM"/>
    </source>
</evidence>
<evidence type="ECO:0000256" key="1">
    <source>
        <dbReference type="SAM" id="SignalP"/>
    </source>
</evidence>
<sequence length="115" mass="12448">MKMLLAAAVLLAMCSCGSSGVASRGREVQYVNKTKFVGDEAFCVVHDKRMKLAPELEGPGADGLPGDFMEQHWQQFPNDGYFYPACSPASGENVWVCPACSRDSARMKGKMGLLP</sequence>
<feature type="signal peptide" evidence="1">
    <location>
        <begin position="1"/>
        <end position="21"/>
    </location>
</feature>
<evidence type="ECO:0000313" key="3">
    <source>
        <dbReference type="Proteomes" id="UP001165653"/>
    </source>
</evidence>
<keyword evidence="3" id="KW-1185">Reference proteome</keyword>
<gene>
    <name evidence="2" type="ORF">OJ996_23260</name>
</gene>
<dbReference type="Proteomes" id="UP001165653">
    <property type="component" value="Unassembled WGS sequence"/>
</dbReference>
<keyword evidence="1" id="KW-0732">Signal</keyword>
<name>A0ABT3G9K9_9BACT</name>
<evidence type="ECO:0000313" key="2">
    <source>
        <dbReference type="EMBL" id="MCW1916525.1"/>
    </source>
</evidence>
<dbReference type="EMBL" id="JAPDDR010000016">
    <property type="protein sequence ID" value="MCW1916525.1"/>
    <property type="molecule type" value="Genomic_DNA"/>
</dbReference>
<proteinExistence type="predicted"/>
<dbReference type="PROSITE" id="PS51257">
    <property type="entry name" value="PROKAR_LIPOPROTEIN"/>
    <property type="match status" value="1"/>
</dbReference>
<feature type="chain" id="PRO_5046508085" description="Secreted protein" evidence="1">
    <location>
        <begin position="22"/>
        <end position="115"/>
    </location>
</feature>
<protein>
    <recommendedName>
        <fullName evidence="4">Secreted protein</fullName>
    </recommendedName>
</protein>
<dbReference type="RefSeq" id="WP_264516103.1">
    <property type="nucleotide sequence ID" value="NZ_JAPDDR010000016.1"/>
</dbReference>